<dbReference type="SMR" id="A0A015ILI0"/>
<dbReference type="AlphaFoldDB" id="A0A015ILI0"/>
<dbReference type="GO" id="GO:0031902">
    <property type="term" value="C:late endosome membrane"/>
    <property type="evidence" value="ECO:0007669"/>
    <property type="project" value="UniProtKB-SubCell"/>
</dbReference>
<evidence type="ECO:0000256" key="1">
    <source>
        <dbReference type="ARBA" id="ARBA00004633"/>
    </source>
</evidence>
<comment type="function">
    <text evidence="5">Component of the ESCRT-I complex (endosomal sorting complex required for transport I), a regulator of vesicular trafficking process.</text>
</comment>
<protein>
    <recommendedName>
        <fullName evidence="5">Vacuolar protein sorting-associated protein 28</fullName>
    </recommendedName>
    <alternativeName>
        <fullName evidence="5">ESCRT-I complex subunit VPS28</fullName>
    </alternativeName>
</protein>
<dbReference type="PROSITE" id="PS51310">
    <property type="entry name" value="VPS28_C"/>
    <property type="match status" value="1"/>
</dbReference>
<feature type="domain" description="VPS28 C-terminal" evidence="7">
    <location>
        <begin position="142"/>
        <end position="238"/>
    </location>
</feature>
<dbReference type="InterPro" id="IPR038358">
    <property type="entry name" value="VPS28_N_sf"/>
</dbReference>
<evidence type="ECO:0000256" key="2">
    <source>
        <dbReference type="ARBA" id="ARBA00022448"/>
    </source>
</evidence>
<dbReference type="GO" id="GO:0043328">
    <property type="term" value="P:protein transport to vacuole involved in ubiquitin-dependent protein catabolic process via the multivesicular body sorting pathway"/>
    <property type="evidence" value="ECO:0007669"/>
    <property type="project" value="TreeGrafter"/>
</dbReference>
<dbReference type="InterPro" id="IPR037206">
    <property type="entry name" value="VPS28_C_sf"/>
</dbReference>
<keyword evidence="10" id="KW-1185">Reference proteome</keyword>
<evidence type="ECO:0000256" key="3">
    <source>
        <dbReference type="ARBA" id="ARBA00022753"/>
    </source>
</evidence>
<dbReference type="Gene3D" id="1.20.120.1130">
    <property type="match status" value="1"/>
</dbReference>
<dbReference type="STRING" id="1432141.A0A015ILI0"/>
<keyword evidence="4 5" id="KW-0653">Protein transport</keyword>
<dbReference type="OMA" id="CDEFPTV"/>
<dbReference type="SUPFAM" id="SSF140427">
    <property type="entry name" value="VPS28 C-terminal domain-like"/>
    <property type="match status" value="1"/>
</dbReference>
<dbReference type="GO" id="GO:0000813">
    <property type="term" value="C:ESCRT I complex"/>
    <property type="evidence" value="ECO:0007669"/>
    <property type="project" value="UniProtKB-UniRule"/>
</dbReference>
<reference evidence="9 10" key="1">
    <citation type="submission" date="2014-02" db="EMBL/GenBank/DDBJ databases">
        <title>Single nucleus genome sequencing reveals high similarity among nuclei of an endomycorrhizal fungus.</title>
        <authorList>
            <person name="Lin K."/>
            <person name="Geurts R."/>
            <person name="Zhang Z."/>
            <person name="Limpens E."/>
            <person name="Saunders D.G."/>
            <person name="Mu D."/>
            <person name="Pang E."/>
            <person name="Cao H."/>
            <person name="Cha H."/>
            <person name="Lin T."/>
            <person name="Zhou Q."/>
            <person name="Shang Y."/>
            <person name="Li Y."/>
            <person name="Ivanov S."/>
            <person name="Sharma T."/>
            <person name="Velzen R.V."/>
            <person name="Ruijter N.D."/>
            <person name="Aanen D.K."/>
            <person name="Win J."/>
            <person name="Kamoun S."/>
            <person name="Bisseling T."/>
            <person name="Huang S."/>
        </authorList>
    </citation>
    <scope>NUCLEOTIDE SEQUENCE [LARGE SCALE GENOMIC DNA]</scope>
    <source>
        <strain evidence="10">DAOM197198w</strain>
    </source>
</reference>
<dbReference type="PANTHER" id="PTHR12937">
    <property type="entry name" value="VACUOLAR PROTEIN SORTING 28, ISOFORM 2 VPS28"/>
    <property type="match status" value="1"/>
</dbReference>
<dbReference type="InterPro" id="IPR017898">
    <property type="entry name" value="VPS28_N"/>
</dbReference>
<comment type="caution">
    <text evidence="9">The sequence shown here is derived from an EMBL/GenBank/DDBJ whole genome shotgun (WGS) entry which is preliminary data.</text>
</comment>
<evidence type="ECO:0000256" key="6">
    <source>
        <dbReference type="PROSITE-ProRule" id="PRU00642"/>
    </source>
</evidence>
<dbReference type="SUPFAM" id="SSF140111">
    <property type="entry name" value="Endosomal sorting complex assembly domain"/>
    <property type="match status" value="1"/>
</dbReference>
<dbReference type="InterPro" id="IPR017899">
    <property type="entry name" value="VPS28_C"/>
</dbReference>
<dbReference type="FunFam" id="1.20.1440.200:FF:000001">
    <property type="entry name" value="Vacuolar protein sorting-associated protein 28 homolog"/>
    <property type="match status" value="1"/>
</dbReference>
<comment type="subcellular location">
    <subcellularLocation>
        <location evidence="1">Late endosome membrane</location>
        <topology evidence="1">Peripheral membrane protein</topology>
    </subcellularLocation>
</comment>
<evidence type="ECO:0000256" key="5">
    <source>
        <dbReference type="PIRNR" id="PIRNR017535"/>
    </source>
</evidence>
<keyword evidence="3 5" id="KW-0967">Endosome</keyword>
<gene>
    <name evidence="9" type="ORF">RirG_229200</name>
</gene>
<evidence type="ECO:0000313" key="10">
    <source>
        <dbReference type="Proteomes" id="UP000022910"/>
    </source>
</evidence>
<dbReference type="InterPro" id="IPR007143">
    <property type="entry name" value="Vps28"/>
</dbReference>
<dbReference type="EMBL" id="JEMT01028354">
    <property type="protein sequence ID" value="EXX55020.1"/>
    <property type="molecule type" value="Genomic_DNA"/>
</dbReference>
<keyword evidence="2 5" id="KW-0813">Transport</keyword>
<comment type="similarity">
    <text evidence="5 6">Belongs to the VPS28 family.</text>
</comment>
<dbReference type="InterPro" id="IPR037202">
    <property type="entry name" value="ESCRT_assembly_dom"/>
</dbReference>
<feature type="domain" description="VPS28 N-terminal" evidence="8">
    <location>
        <begin position="26"/>
        <end position="132"/>
    </location>
</feature>
<evidence type="ECO:0000313" key="9">
    <source>
        <dbReference type="EMBL" id="EXX55020.1"/>
    </source>
</evidence>
<dbReference type="GO" id="GO:0044877">
    <property type="term" value="F:protein-containing complex binding"/>
    <property type="evidence" value="ECO:0007669"/>
    <property type="project" value="TreeGrafter"/>
</dbReference>
<name>A0A015ILI0_RHIIW</name>
<evidence type="ECO:0000256" key="4">
    <source>
        <dbReference type="ARBA" id="ARBA00022927"/>
    </source>
</evidence>
<dbReference type="Pfam" id="PF03997">
    <property type="entry name" value="VPS28"/>
    <property type="match status" value="1"/>
</dbReference>
<evidence type="ECO:0000259" key="8">
    <source>
        <dbReference type="PROSITE" id="PS51313"/>
    </source>
</evidence>
<organism evidence="9 10">
    <name type="scientific">Rhizophagus irregularis (strain DAOM 197198w)</name>
    <name type="common">Glomus intraradices</name>
    <dbReference type="NCBI Taxonomy" id="1432141"/>
    <lineage>
        <taxon>Eukaryota</taxon>
        <taxon>Fungi</taxon>
        <taxon>Fungi incertae sedis</taxon>
        <taxon>Mucoromycota</taxon>
        <taxon>Glomeromycotina</taxon>
        <taxon>Glomeromycetes</taxon>
        <taxon>Glomerales</taxon>
        <taxon>Glomeraceae</taxon>
        <taxon>Rhizophagus</taxon>
    </lineage>
</organism>
<proteinExistence type="inferred from homology"/>
<dbReference type="PROSITE" id="PS51313">
    <property type="entry name" value="VPS28_N"/>
    <property type="match status" value="1"/>
</dbReference>
<dbReference type="PIRSF" id="PIRSF017535">
    <property type="entry name" value="VPS28"/>
    <property type="match status" value="1"/>
</dbReference>
<evidence type="ECO:0000259" key="7">
    <source>
        <dbReference type="PROSITE" id="PS51310"/>
    </source>
</evidence>
<sequence length="241" mass="27109">MANTPASFSYLTAYGPPITASFSPVPSEHNFVLDEEVRLYTNNKDREKYENLADLYAIIVTMEHLEKAYVRDSVTADEYTQACARLIAQYKTALNLVRDSVTDVEKFMNEYKLECPAAVNRFKIGVPATIEHPTGAGHDNSKFAQYVAETVHHFITTMDALKLGMKAVDELHPMLGELMQSLNNVSSLPADFEGKAKVRNWLITLNGMKACDEIDEGQIRQLLFDLENANNAFYRSLSDKN</sequence>
<accession>A0A015ILI0</accession>
<dbReference type="HOGENOM" id="CLU_076417_1_0_1"/>
<dbReference type="OrthoDB" id="2671at2759"/>
<dbReference type="Gene3D" id="1.20.1440.200">
    <property type="match status" value="1"/>
</dbReference>
<dbReference type="FunFam" id="1.20.120.1130:FF:000001">
    <property type="entry name" value="Vacuolar protein sorting-associated protein 28 homolog"/>
    <property type="match status" value="1"/>
</dbReference>
<dbReference type="Proteomes" id="UP000022910">
    <property type="component" value="Unassembled WGS sequence"/>
</dbReference>
<dbReference type="PANTHER" id="PTHR12937:SF0">
    <property type="entry name" value="VACUOLAR PROTEIN SORTING-ASSOCIATED PROTEIN 28 HOMOLOG"/>
    <property type="match status" value="1"/>
</dbReference>